<dbReference type="GO" id="GO:0016787">
    <property type="term" value="F:hydrolase activity"/>
    <property type="evidence" value="ECO:0007669"/>
    <property type="project" value="UniProtKB-KW"/>
</dbReference>
<dbReference type="SUPFAM" id="SSF53474">
    <property type="entry name" value="alpha/beta-Hydrolases"/>
    <property type="match status" value="1"/>
</dbReference>
<dbReference type="OrthoDB" id="9771666at2"/>
<dbReference type="Proteomes" id="UP000008130">
    <property type="component" value="Chromosome"/>
</dbReference>
<sequence length="283" mass="30184">MSDLAAEGAWPRERVDADYTARACVDAATFERIIGAYAELSRAARALPGSRCDLVYDETSGERLDLFGTAPGEARPVFVFIHGGYWRALSKEHSAFMAPMLAGRGIATAVPDYTLAPKASLTEIVRQMRAALAYLWHNAADLGIDRDRIVVGGSSAGGHLAGALMMTGWQAAFGLPAQPLKAGLPISGLFELAPIAASYVQEWMSLTAEEVERLSPLRHPAGAPRSVVAVAATETAGFHRQTRAYAQAIGAPELTVPGRNHFDIVLDLRDADTALARALLGLF</sequence>
<evidence type="ECO:0000313" key="3">
    <source>
        <dbReference type="EMBL" id="ADZ70298.1"/>
    </source>
</evidence>
<keyword evidence="4" id="KW-1185">Reference proteome</keyword>
<protein>
    <submittedName>
        <fullName evidence="3">Alpha/beta hydrolase fold-3 domain protein</fullName>
    </submittedName>
</protein>
<gene>
    <name evidence="3" type="ordered locus">SL003B_1872</name>
</gene>
<dbReference type="InterPro" id="IPR049492">
    <property type="entry name" value="BD-FAE-like_dom"/>
</dbReference>
<feature type="domain" description="BD-FAE-like" evidence="2">
    <location>
        <begin position="73"/>
        <end position="164"/>
    </location>
</feature>
<dbReference type="PANTHER" id="PTHR48081:SF33">
    <property type="entry name" value="KYNURENINE FORMAMIDASE"/>
    <property type="match status" value="1"/>
</dbReference>
<dbReference type="eggNOG" id="COG0657">
    <property type="taxonomic scope" value="Bacteria"/>
</dbReference>
<organism evidence="3 4">
    <name type="scientific">Polymorphum gilvum (strain LMG 25793 / CGMCC 1.9160 / SL003B-26A1)</name>
    <dbReference type="NCBI Taxonomy" id="991905"/>
    <lineage>
        <taxon>Bacteria</taxon>
        <taxon>Pseudomonadati</taxon>
        <taxon>Pseudomonadota</taxon>
        <taxon>Alphaproteobacteria</taxon>
        <taxon>Rhodobacterales</taxon>
        <taxon>Paracoccaceae</taxon>
        <taxon>Polymorphum</taxon>
    </lineage>
</organism>
<dbReference type="EMBL" id="CP002568">
    <property type="protein sequence ID" value="ADZ70298.1"/>
    <property type="molecule type" value="Genomic_DNA"/>
</dbReference>
<proteinExistence type="predicted"/>
<dbReference type="InterPro" id="IPR050300">
    <property type="entry name" value="GDXG_lipolytic_enzyme"/>
</dbReference>
<reference evidence="3 4" key="1">
    <citation type="journal article" date="2011" name="J. Bacteriol.">
        <title>Complete genome sequence of Polymorphum gilvum SL003B-26A1T, a crude oil-degrading bacterium from oil-polluted saline soil.</title>
        <authorList>
            <person name="Li S.G."/>
            <person name="Tang Y.Q."/>
            <person name="Nie Y."/>
            <person name="Cai M."/>
            <person name="Wu X.L."/>
        </authorList>
    </citation>
    <scope>NUCLEOTIDE SEQUENCE [LARGE SCALE GENOMIC DNA]</scope>
    <source>
        <strain evidence="4">LMG 25793 / CGMCC 1.9160 / SL003B-26A1</strain>
    </source>
</reference>
<evidence type="ECO:0000256" key="1">
    <source>
        <dbReference type="ARBA" id="ARBA00022801"/>
    </source>
</evidence>
<keyword evidence="1 3" id="KW-0378">Hydrolase</keyword>
<dbReference type="Pfam" id="PF20434">
    <property type="entry name" value="BD-FAE"/>
    <property type="match status" value="1"/>
</dbReference>
<dbReference type="HOGENOM" id="CLU_012494_4_7_5"/>
<dbReference type="KEGG" id="pgv:SL003B_1872"/>
<dbReference type="PATRIC" id="fig|991905.3.peg.1920"/>
<dbReference type="Gene3D" id="3.40.50.1820">
    <property type="entry name" value="alpha/beta hydrolase"/>
    <property type="match status" value="1"/>
</dbReference>
<dbReference type="STRING" id="991905.SL003B_1872"/>
<dbReference type="PANTHER" id="PTHR48081">
    <property type="entry name" value="AB HYDROLASE SUPERFAMILY PROTEIN C4A8.06C"/>
    <property type="match status" value="1"/>
</dbReference>
<dbReference type="AlphaFoldDB" id="F2IW16"/>
<accession>F2IW16</accession>
<name>F2IW16_POLGS</name>
<dbReference type="InterPro" id="IPR029058">
    <property type="entry name" value="AB_hydrolase_fold"/>
</dbReference>
<evidence type="ECO:0000313" key="4">
    <source>
        <dbReference type="Proteomes" id="UP000008130"/>
    </source>
</evidence>
<evidence type="ECO:0000259" key="2">
    <source>
        <dbReference type="Pfam" id="PF20434"/>
    </source>
</evidence>
<dbReference type="RefSeq" id="WP_013652616.1">
    <property type="nucleotide sequence ID" value="NC_015259.1"/>
</dbReference>